<accession>A0A091DGW9</accession>
<dbReference type="EMBL" id="KN124175">
    <property type="protein sequence ID" value="KFO22046.1"/>
    <property type="molecule type" value="Genomic_DNA"/>
</dbReference>
<dbReference type="Proteomes" id="UP000028990">
    <property type="component" value="Unassembled WGS sequence"/>
</dbReference>
<dbReference type="Gene3D" id="3.10.100.10">
    <property type="entry name" value="Mannose-Binding Protein A, subunit A"/>
    <property type="match status" value="1"/>
</dbReference>
<keyword evidence="1 3" id="KW-0430">Lectin</keyword>
<protein>
    <submittedName>
        <fullName evidence="3">C-type lectin domain family 4 member D</fullName>
    </submittedName>
</protein>
<gene>
    <name evidence="3" type="ORF">H920_16550</name>
</gene>
<sequence>MAANLVVINTKEEQNFTTKILNKVFSYFIGLKSENVRGQWRWIDETPFNPHKALWHENKLNSIQREDCAVLVNDRDIWGWNDFPCNLKTSRICKIPGEILM</sequence>
<proteinExistence type="predicted"/>
<evidence type="ECO:0000313" key="4">
    <source>
        <dbReference type="Proteomes" id="UP000028990"/>
    </source>
</evidence>
<organism evidence="3 4">
    <name type="scientific">Fukomys damarensis</name>
    <name type="common">Damaraland mole rat</name>
    <name type="synonym">Cryptomys damarensis</name>
    <dbReference type="NCBI Taxonomy" id="885580"/>
    <lineage>
        <taxon>Eukaryota</taxon>
        <taxon>Metazoa</taxon>
        <taxon>Chordata</taxon>
        <taxon>Craniata</taxon>
        <taxon>Vertebrata</taxon>
        <taxon>Euteleostomi</taxon>
        <taxon>Mammalia</taxon>
        <taxon>Eutheria</taxon>
        <taxon>Euarchontoglires</taxon>
        <taxon>Glires</taxon>
        <taxon>Rodentia</taxon>
        <taxon>Hystricomorpha</taxon>
        <taxon>Bathyergidae</taxon>
        <taxon>Fukomys</taxon>
    </lineage>
</organism>
<dbReference type="InterPro" id="IPR050111">
    <property type="entry name" value="C-type_lectin/snaclec_domain"/>
</dbReference>
<dbReference type="PANTHER" id="PTHR22803">
    <property type="entry name" value="MANNOSE, PHOSPHOLIPASE, LECTIN RECEPTOR RELATED"/>
    <property type="match status" value="1"/>
</dbReference>
<dbReference type="GO" id="GO:0030246">
    <property type="term" value="F:carbohydrate binding"/>
    <property type="evidence" value="ECO:0007669"/>
    <property type="project" value="UniProtKB-KW"/>
</dbReference>
<reference evidence="3 4" key="1">
    <citation type="submission" date="2013-11" db="EMBL/GenBank/DDBJ databases">
        <title>The Damaraland mole rat (Fukomys damarensis) genome and evolution of African mole rats.</title>
        <authorList>
            <person name="Gladyshev V.N."/>
            <person name="Fang X."/>
        </authorList>
    </citation>
    <scope>NUCLEOTIDE SEQUENCE [LARGE SCALE GENOMIC DNA]</scope>
    <source>
        <tissue evidence="3">Liver</tissue>
    </source>
</reference>
<evidence type="ECO:0000259" key="2">
    <source>
        <dbReference type="PROSITE" id="PS50041"/>
    </source>
</evidence>
<keyword evidence="4" id="KW-1185">Reference proteome</keyword>
<dbReference type="eggNOG" id="KOG4297">
    <property type="taxonomic scope" value="Eukaryota"/>
</dbReference>
<dbReference type="InterPro" id="IPR001304">
    <property type="entry name" value="C-type_lectin-like"/>
</dbReference>
<evidence type="ECO:0000256" key="1">
    <source>
        <dbReference type="ARBA" id="ARBA00022734"/>
    </source>
</evidence>
<evidence type="ECO:0000313" key="3">
    <source>
        <dbReference type="EMBL" id="KFO22046.1"/>
    </source>
</evidence>
<dbReference type="InterPro" id="IPR016187">
    <property type="entry name" value="CTDL_fold"/>
</dbReference>
<dbReference type="Pfam" id="PF00059">
    <property type="entry name" value="Lectin_C"/>
    <property type="match status" value="1"/>
</dbReference>
<feature type="domain" description="C-type lectin" evidence="2">
    <location>
        <begin position="1"/>
        <end position="94"/>
    </location>
</feature>
<name>A0A091DGW9_FUKDA</name>
<dbReference type="PROSITE" id="PS50041">
    <property type="entry name" value="C_TYPE_LECTIN_2"/>
    <property type="match status" value="1"/>
</dbReference>
<dbReference type="SUPFAM" id="SSF56436">
    <property type="entry name" value="C-type lectin-like"/>
    <property type="match status" value="1"/>
</dbReference>
<dbReference type="InterPro" id="IPR016186">
    <property type="entry name" value="C-type_lectin-like/link_sf"/>
</dbReference>
<dbReference type="AlphaFoldDB" id="A0A091DGW9"/>